<dbReference type="Proteomes" id="UP000814033">
    <property type="component" value="Unassembled WGS sequence"/>
</dbReference>
<dbReference type="EMBL" id="MU275916">
    <property type="protein sequence ID" value="KAI0046822.1"/>
    <property type="molecule type" value="Genomic_DNA"/>
</dbReference>
<keyword evidence="2" id="KW-1185">Reference proteome</keyword>
<reference evidence="1" key="1">
    <citation type="submission" date="2021-02" db="EMBL/GenBank/DDBJ databases">
        <authorList>
            <consortium name="DOE Joint Genome Institute"/>
            <person name="Ahrendt S."/>
            <person name="Looney B.P."/>
            <person name="Miyauchi S."/>
            <person name="Morin E."/>
            <person name="Drula E."/>
            <person name="Courty P.E."/>
            <person name="Chicoki N."/>
            <person name="Fauchery L."/>
            <person name="Kohler A."/>
            <person name="Kuo A."/>
            <person name="Labutti K."/>
            <person name="Pangilinan J."/>
            <person name="Lipzen A."/>
            <person name="Riley R."/>
            <person name="Andreopoulos W."/>
            <person name="He G."/>
            <person name="Johnson J."/>
            <person name="Barry K.W."/>
            <person name="Grigoriev I.V."/>
            <person name="Nagy L."/>
            <person name="Hibbett D."/>
            <person name="Henrissat B."/>
            <person name="Matheny P.B."/>
            <person name="Labbe J."/>
            <person name="Martin F."/>
        </authorList>
    </citation>
    <scope>NUCLEOTIDE SEQUENCE</scope>
    <source>
        <strain evidence="1">FP105234-sp</strain>
    </source>
</reference>
<evidence type="ECO:0000313" key="2">
    <source>
        <dbReference type="Proteomes" id="UP000814033"/>
    </source>
</evidence>
<gene>
    <name evidence="1" type="ORF">FA95DRAFT_1559680</name>
</gene>
<evidence type="ECO:0000313" key="1">
    <source>
        <dbReference type="EMBL" id="KAI0046822.1"/>
    </source>
</evidence>
<organism evidence="1 2">
    <name type="scientific">Auriscalpium vulgare</name>
    <dbReference type="NCBI Taxonomy" id="40419"/>
    <lineage>
        <taxon>Eukaryota</taxon>
        <taxon>Fungi</taxon>
        <taxon>Dikarya</taxon>
        <taxon>Basidiomycota</taxon>
        <taxon>Agaricomycotina</taxon>
        <taxon>Agaricomycetes</taxon>
        <taxon>Russulales</taxon>
        <taxon>Auriscalpiaceae</taxon>
        <taxon>Auriscalpium</taxon>
    </lineage>
</organism>
<accession>A0ACB8RSN2</accession>
<sequence>MAEPELQSLGTEESLQADLTNPGRRTRGERWWVKREKLLEAAGYRVRPRFRQDWVASWRGTKKRHRSQEDGLTKYLRVALDATRISDGKQVMMKQVIREEGPYELDIATYLSSEALMSDPRNHTVPLLEVIELPNDERDKIMVMPLLRPFNKPKFETYGEVVAFMTQIFEGLQFMHQHNIAHRDCTKNNIMLDPSSMYPDSFHPVKLSRNKSFKGKAKYYTRTQRPSRYCFIDFGLSRRYDPAAGPPLDEPLQGGDKTAPEHRDPTKRCNPFFTDIYYLGNLIRESFIYKLLGFEFIYPLIADMVQEDPEKRPTIDEVVARFAENRKSLTTRKLRSRMIPRNEIGLVGFFREWGYLHRTAGYVLTKKSPIPDP</sequence>
<reference evidence="1" key="2">
    <citation type="journal article" date="2022" name="New Phytol.">
        <title>Evolutionary transition to the ectomycorrhizal habit in the genomes of a hyperdiverse lineage of mushroom-forming fungi.</title>
        <authorList>
            <person name="Looney B."/>
            <person name="Miyauchi S."/>
            <person name="Morin E."/>
            <person name="Drula E."/>
            <person name="Courty P.E."/>
            <person name="Kohler A."/>
            <person name="Kuo A."/>
            <person name="LaButti K."/>
            <person name="Pangilinan J."/>
            <person name="Lipzen A."/>
            <person name="Riley R."/>
            <person name="Andreopoulos W."/>
            <person name="He G."/>
            <person name="Johnson J."/>
            <person name="Nolan M."/>
            <person name="Tritt A."/>
            <person name="Barry K.W."/>
            <person name="Grigoriev I.V."/>
            <person name="Nagy L.G."/>
            <person name="Hibbett D."/>
            <person name="Henrissat B."/>
            <person name="Matheny P.B."/>
            <person name="Labbe J."/>
            <person name="Martin F.M."/>
        </authorList>
    </citation>
    <scope>NUCLEOTIDE SEQUENCE</scope>
    <source>
        <strain evidence="1">FP105234-sp</strain>
    </source>
</reference>
<name>A0ACB8RSN2_9AGAM</name>
<proteinExistence type="predicted"/>
<comment type="caution">
    <text evidence="1">The sequence shown here is derived from an EMBL/GenBank/DDBJ whole genome shotgun (WGS) entry which is preliminary data.</text>
</comment>
<protein>
    <submittedName>
        <fullName evidence="1">Uncharacterized protein</fullName>
    </submittedName>
</protein>